<dbReference type="STRING" id="361077.A0A151ZB48"/>
<proteinExistence type="predicted"/>
<dbReference type="AlphaFoldDB" id="A0A151ZB48"/>
<sequence>MNNNRTNNSDYNEEDSIDIEVDDTDILPIKSHENSVVGSPGENMPEDQLLNSDHSRILINDELPLSLFVDLINKIINYLKSVKSDLPIGSTSNTSTTTTVQLNSQIKVKNQYVKSTQTFLSELITLYNKINNSSSVVDKNKCKRFRSVSSVLNNTSSIQSTSPKNNNVASDLIQINATKEEIEKRIKSFITMKAFETAESNSIEFRDDSSNSENQSIRTTAIPPMKMKYSVTTNQTGPLLNDNTNNNNSISVFSDRVNLIENHLGIMNNNNNSSVPKDLYQRVKAIEDKILQIEKQNPQFFKDSYNSRNSTPPITKLSNQTITHQK</sequence>
<gene>
    <name evidence="2" type="ORF">DLAC_08068</name>
</gene>
<protein>
    <submittedName>
        <fullName evidence="2">Uncharacterized protein</fullName>
    </submittedName>
</protein>
<dbReference type="EMBL" id="LODT01000035">
    <property type="protein sequence ID" value="KYQ91155.1"/>
    <property type="molecule type" value="Genomic_DNA"/>
</dbReference>
<keyword evidence="3" id="KW-1185">Reference proteome</keyword>
<feature type="region of interest" description="Disordered" evidence="1">
    <location>
        <begin position="301"/>
        <end position="326"/>
    </location>
</feature>
<reference evidence="2 3" key="1">
    <citation type="submission" date="2015-12" db="EMBL/GenBank/DDBJ databases">
        <title>Dictyostelia acquired genes for synthesis and detection of signals that induce cell-type specialization by lateral gene transfer from prokaryotes.</title>
        <authorList>
            <person name="Gloeckner G."/>
            <person name="Schaap P."/>
        </authorList>
    </citation>
    <scope>NUCLEOTIDE SEQUENCE [LARGE SCALE GENOMIC DNA]</scope>
    <source>
        <strain evidence="2 3">TK</strain>
    </source>
</reference>
<dbReference type="InParanoid" id="A0A151ZB48"/>
<organism evidence="2 3">
    <name type="scientific">Tieghemostelium lacteum</name>
    <name type="common">Slime mold</name>
    <name type="synonym">Dictyostelium lacteum</name>
    <dbReference type="NCBI Taxonomy" id="361077"/>
    <lineage>
        <taxon>Eukaryota</taxon>
        <taxon>Amoebozoa</taxon>
        <taxon>Evosea</taxon>
        <taxon>Eumycetozoa</taxon>
        <taxon>Dictyostelia</taxon>
        <taxon>Dictyosteliales</taxon>
        <taxon>Raperosteliaceae</taxon>
        <taxon>Tieghemostelium</taxon>
    </lineage>
</organism>
<evidence type="ECO:0000256" key="1">
    <source>
        <dbReference type="SAM" id="MobiDB-lite"/>
    </source>
</evidence>
<evidence type="ECO:0000313" key="2">
    <source>
        <dbReference type="EMBL" id="KYQ91155.1"/>
    </source>
</evidence>
<dbReference type="OrthoDB" id="5531344at2759"/>
<evidence type="ECO:0000313" key="3">
    <source>
        <dbReference type="Proteomes" id="UP000076078"/>
    </source>
</evidence>
<name>A0A151ZB48_TIELA</name>
<dbReference type="FunCoup" id="A0A151ZB48">
    <property type="interactions" value="102"/>
</dbReference>
<comment type="caution">
    <text evidence="2">The sequence shown here is derived from an EMBL/GenBank/DDBJ whole genome shotgun (WGS) entry which is preliminary data.</text>
</comment>
<dbReference type="Proteomes" id="UP000076078">
    <property type="component" value="Unassembled WGS sequence"/>
</dbReference>
<accession>A0A151ZB48</accession>